<feature type="domain" description="ABC transporter" evidence="7">
    <location>
        <begin position="104"/>
        <end position="317"/>
    </location>
</feature>
<accession>A0ABM9VNB0</accession>
<sequence length="320" mass="35317">MALTHLTWVSSGYGWLAVVAPILIAAPVYFSGNLTFGGLMMAVGAFNQVNTALRWYIDNFGPIASWKATLQRVSVFRNALIQMDSVEQHGLAIDLQRSADNGKIRLQSVIICRDAGGQDLERGFWLREGEVEIGPGDRLMINGEQGVNRRLLFAAMAGLWPWGQGRIEMPEQSDTLFIAQHGYLPTGTLREILAYPRAPQRFTEEDYVAALTACGLGEMAPRLDENIRWDKRLDSDEQASIRIANALLLKPKFIVIDDLLEGLEKQTQDTLAEVLHGIEGVAIVYIGRSETFLSVLSPAVAHLDHAPAKESPLKPDIAPQ</sequence>
<feature type="transmembrane region" description="Helical" evidence="6">
    <location>
        <begin position="12"/>
        <end position="31"/>
    </location>
</feature>
<keyword evidence="3 6" id="KW-0812">Transmembrane</keyword>
<reference evidence="8 9" key="1">
    <citation type="submission" date="2016-01" db="EMBL/GenBank/DDBJ databases">
        <authorList>
            <person name="Regsiter A."/>
            <person name="william w."/>
        </authorList>
    </citation>
    <scope>NUCLEOTIDE SEQUENCE [LARGE SCALE GENOMIC DNA]</scope>
    <source>
        <strain evidence="8 9">CFBP 6927</strain>
    </source>
</reference>
<protein>
    <submittedName>
        <fullName evidence="8">ABC transporter, nucleotide binding/ATPase protein</fullName>
    </submittedName>
</protein>
<dbReference type="InterPro" id="IPR050835">
    <property type="entry name" value="ABC_transporter_sub-D"/>
</dbReference>
<comment type="subcellular location">
    <subcellularLocation>
        <location evidence="1">Cell membrane</location>
        <topology evidence="1">Multi-pass membrane protein</topology>
    </subcellularLocation>
</comment>
<dbReference type="Gene3D" id="3.40.50.300">
    <property type="entry name" value="P-loop containing nucleotide triphosphate hydrolases"/>
    <property type="match status" value="1"/>
</dbReference>
<dbReference type="PANTHER" id="PTHR11384:SF59">
    <property type="entry name" value="LYSOSOMAL COBALAMIN TRANSPORTER ABCD4"/>
    <property type="match status" value="1"/>
</dbReference>
<organism evidence="8 9">
    <name type="scientific">Agrobacterium genomosp. 13 str. CFBP 6927</name>
    <dbReference type="NCBI Taxonomy" id="1183428"/>
    <lineage>
        <taxon>Bacteria</taxon>
        <taxon>Pseudomonadati</taxon>
        <taxon>Pseudomonadota</taxon>
        <taxon>Alphaproteobacteria</taxon>
        <taxon>Hyphomicrobiales</taxon>
        <taxon>Rhizobiaceae</taxon>
        <taxon>Rhizobium/Agrobacterium group</taxon>
        <taxon>Agrobacterium</taxon>
        <taxon>Agrobacterium tumefaciens complex</taxon>
    </lineage>
</organism>
<proteinExistence type="predicted"/>
<name>A0ABM9VNB0_9HYPH</name>
<comment type="caution">
    <text evidence="8">The sequence shown here is derived from an EMBL/GenBank/DDBJ whole genome shotgun (WGS) entry which is preliminary data.</text>
</comment>
<evidence type="ECO:0000259" key="7">
    <source>
        <dbReference type="PROSITE" id="PS50893"/>
    </source>
</evidence>
<evidence type="ECO:0000256" key="2">
    <source>
        <dbReference type="ARBA" id="ARBA00022448"/>
    </source>
</evidence>
<evidence type="ECO:0000256" key="6">
    <source>
        <dbReference type="SAM" id="Phobius"/>
    </source>
</evidence>
<keyword evidence="5 6" id="KW-0472">Membrane</keyword>
<dbReference type="Gene3D" id="1.20.1560.10">
    <property type="entry name" value="ABC transporter type 1, transmembrane domain"/>
    <property type="match status" value="1"/>
</dbReference>
<keyword evidence="4 6" id="KW-1133">Transmembrane helix</keyword>
<dbReference type="SUPFAM" id="SSF52540">
    <property type="entry name" value="P-loop containing nucleoside triphosphate hydrolases"/>
    <property type="match status" value="1"/>
</dbReference>
<dbReference type="EMBL" id="FBWH01000048">
    <property type="protein sequence ID" value="CUX64968.1"/>
    <property type="molecule type" value="Genomic_DNA"/>
</dbReference>
<evidence type="ECO:0000313" key="8">
    <source>
        <dbReference type="EMBL" id="CUX64968.1"/>
    </source>
</evidence>
<dbReference type="PROSITE" id="PS50893">
    <property type="entry name" value="ABC_TRANSPORTER_2"/>
    <property type="match status" value="1"/>
</dbReference>
<dbReference type="InterPro" id="IPR003439">
    <property type="entry name" value="ABC_transporter-like_ATP-bd"/>
</dbReference>
<dbReference type="InterPro" id="IPR027417">
    <property type="entry name" value="P-loop_NTPase"/>
</dbReference>
<evidence type="ECO:0000256" key="4">
    <source>
        <dbReference type="ARBA" id="ARBA00022989"/>
    </source>
</evidence>
<dbReference type="InterPro" id="IPR036640">
    <property type="entry name" value="ABC1_TM_sf"/>
</dbReference>
<keyword evidence="9" id="KW-1185">Reference proteome</keyword>
<evidence type="ECO:0000256" key="1">
    <source>
        <dbReference type="ARBA" id="ARBA00004651"/>
    </source>
</evidence>
<evidence type="ECO:0000313" key="9">
    <source>
        <dbReference type="Proteomes" id="UP000191812"/>
    </source>
</evidence>
<dbReference type="PANTHER" id="PTHR11384">
    <property type="entry name" value="ATP-BINDING CASSETTE, SUB-FAMILY D MEMBER"/>
    <property type="match status" value="1"/>
</dbReference>
<gene>
    <name evidence="8" type="ORF">AGR13a_Lc90246</name>
</gene>
<dbReference type="Proteomes" id="UP000191812">
    <property type="component" value="Unassembled WGS sequence"/>
</dbReference>
<keyword evidence="2" id="KW-0813">Transport</keyword>
<evidence type="ECO:0000256" key="5">
    <source>
        <dbReference type="ARBA" id="ARBA00023136"/>
    </source>
</evidence>
<evidence type="ECO:0000256" key="3">
    <source>
        <dbReference type="ARBA" id="ARBA00022692"/>
    </source>
</evidence>